<name>A0AA45L7U2_9PSEU</name>
<sequence>MRIFDVQREAADLVDAARERVAATTAKVAGKDPKSVLIVLPGMSMMNSNGLPAVFGGVYQAGEDGRAMAEELFAKFPAWEASRTRTGVTVSDSLYLGPLNAVAVEKLAAAIHG</sequence>
<reference evidence="1" key="1">
    <citation type="submission" date="2021-04" db="EMBL/GenBank/DDBJ databases">
        <title>Genomic sequence of Actinosynnema pretiosum subsp. pretiosum ATCC 31280 (C-14919).</title>
        <authorList>
            <person name="Bai L."/>
            <person name="Wang X."/>
            <person name="Xiao Y."/>
        </authorList>
    </citation>
    <scope>NUCLEOTIDE SEQUENCE</scope>
    <source>
        <strain evidence="1">ATCC 31280</strain>
    </source>
</reference>
<dbReference type="AlphaFoldDB" id="A0AA45L7U2"/>
<dbReference type="EMBL" id="CP073249">
    <property type="protein sequence ID" value="QUF04912.1"/>
    <property type="molecule type" value="Genomic_DNA"/>
</dbReference>
<protein>
    <submittedName>
        <fullName evidence="1">Uncharacterized protein</fullName>
    </submittedName>
</protein>
<evidence type="ECO:0000313" key="1">
    <source>
        <dbReference type="EMBL" id="QUF04912.1"/>
    </source>
</evidence>
<accession>A0AA45L7U2</accession>
<dbReference type="SUPFAM" id="SSF53807">
    <property type="entry name" value="Helical backbone' metal receptor"/>
    <property type="match status" value="1"/>
</dbReference>
<gene>
    <name evidence="1" type="ORF">KCV87_01915</name>
</gene>
<organism evidence="1 2">
    <name type="scientific">Actinosynnema pretiosum subsp. pretiosum</name>
    <dbReference type="NCBI Taxonomy" id="103721"/>
    <lineage>
        <taxon>Bacteria</taxon>
        <taxon>Bacillati</taxon>
        <taxon>Actinomycetota</taxon>
        <taxon>Actinomycetes</taxon>
        <taxon>Pseudonocardiales</taxon>
        <taxon>Pseudonocardiaceae</taxon>
        <taxon>Actinosynnema</taxon>
    </lineage>
</organism>
<proteinExistence type="predicted"/>
<dbReference type="Proteomes" id="UP000677152">
    <property type="component" value="Chromosome"/>
</dbReference>
<evidence type="ECO:0000313" key="2">
    <source>
        <dbReference type="Proteomes" id="UP000677152"/>
    </source>
</evidence>